<feature type="transmembrane region" description="Helical" evidence="1">
    <location>
        <begin position="248"/>
        <end position="268"/>
    </location>
</feature>
<feature type="transmembrane region" description="Helical" evidence="1">
    <location>
        <begin position="106"/>
        <end position="123"/>
    </location>
</feature>
<organism evidence="2 3">
    <name type="scientific">Natrialba magadii (strain ATCC 43099 / DSM 3394 / CCM 3739 / CIP 104546 / IAM 13178 / JCM 8861 / NBRC 102185 / NCIMB 2190 / MS3)</name>
    <name type="common">Natronobacterium magadii</name>
    <dbReference type="NCBI Taxonomy" id="547559"/>
    <lineage>
        <taxon>Archaea</taxon>
        <taxon>Methanobacteriati</taxon>
        <taxon>Methanobacteriota</taxon>
        <taxon>Stenosarchaea group</taxon>
        <taxon>Halobacteria</taxon>
        <taxon>Halobacteriales</taxon>
        <taxon>Natrialbaceae</taxon>
        <taxon>Natrialba</taxon>
    </lineage>
</organism>
<keyword evidence="1" id="KW-0472">Membrane</keyword>
<evidence type="ECO:0000313" key="2">
    <source>
        <dbReference type="EMBL" id="ADD06115.1"/>
    </source>
</evidence>
<sequence>MQIRSVFDPNSIQSSFQSRSRLIPTPLHIGTQERLSMTTADSPRRPSLRSLAAGAIGGLLNVTCILALFARGNYPVLDSPTQLAVLVLAGFTLGFVALFITSYTRLLTPAVGFLAVLAGAAYLELTTPLPEWDELGGYVIVDGPTHVSSYAHTWYVWLSLVVVAGLVEFGLRRGYGVGDGRLRNLPSFPLSRIGLGRTVATAAGLVGLATALLVLRAGIQPSASVLVGFVVATAVAAVPLAALFSRGLVIPVVLFALVPYALAVEVFLTTDSPVHILLFGPYAVGLLIAAAVEYWLRAKLGGWDGGRFTDHQST</sequence>
<feature type="transmembrane region" description="Helical" evidence="1">
    <location>
        <begin position="274"/>
        <end position="296"/>
    </location>
</feature>
<protein>
    <submittedName>
        <fullName evidence="2">Uncharacterized protein</fullName>
    </submittedName>
</protein>
<dbReference type="STRING" id="547559.Nmag_2555"/>
<feature type="transmembrane region" description="Helical" evidence="1">
    <location>
        <begin position="192"/>
        <end position="215"/>
    </location>
</feature>
<dbReference type="HOGENOM" id="CLU_1036684_0_0_2"/>
<dbReference type="eggNOG" id="arCOG11490">
    <property type="taxonomic scope" value="Archaea"/>
</dbReference>
<feature type="transmembrane region" description="Helical" evidence="1">
    <location>
        <begin position="154"/>
        <end position="171"/>
    </location>
</feature>
<evidence type="ECO:0000313" key="3">
    <source>
        <dbReference type="Proteomes" id="UP000001879"/>
    </source>
</evidence>
<gene>
    <name evidence="2" type="ordered locus">Nmag_2555</name>
</gene>
<proteinExistence type="predicted"/>
<dbReference type="PaxDb" id="547559-Nmag_2555"/>
<reference evidence="3" key="1">
    <citation type="submission" date="2010-02" db="EMBL/GenBank/DDBJ databases">
        <title>Complete sequence of chromosome of Natrialba magadii ATCC 43099.</title>
        <authorList>
            <consortium name="US DOE Joint Genome Institute"/>
            <person name="Lucas S."/>
            <person name="Copeland A."/>
            <person name="Lapidus A."/>
            <person name="Cheng J.-F."/>
            <person name="Bruce D."/>
            <person name="Goodwin L."/>
            <person name="Pitluck S."/>
            <person name="Davenport K."/>
            <person name="Saunders E."/>
            <person name="Detter J.C."/>
            <person name="Han C."/>
            <person name="Tapia R."/>
            <person name="Land M."/>
            <person name="Hauser L."/>
            <person name="Kyrpides N."/>
            <person name="Mikhailova N."/>
            <person name="De Castro R.E."/>
            <person name="Maupin-Furlow J.A."/>
            <person name="Woyke T."/>
        </authorList>
    </citation>
    <scope>NUCLEOTIDE SEQUENCE [LARGE SCALE GENOMIC DNA]</scope>
    <source>
        <strain evidence="3">ATCC 43099 / DSM 3394 / CCM 3739 / CIP 104546 / IAM 13178 / JCM 8861 / NBRC 102185 / NCIMB 2190 / MS3</strain>
    </source>
</reference>
<dbReference type="Proteomes" id="UP000001879">
    <property type="component" value="Chromosome"/>
</dbReference>
<dbReference type="EMBL" id="CP001932">
    <property type="protein sequence ID" value="ADD06115.1"/>
    <property type="molecule type" value="Genomic_DNA"/>
</dbReference>
<keyword evidence="1" id="KW-0812">Transmembrane</keyword>
<name>D3SYE4_NATMM</name>
<reference evidence="2 3" key="2">
    <citation type="journal article" date="2012" name="BMC Genomics">
        <title>A comparative genomics perspective on the genetic content of the alkaliphilic haloarchaeon Natrialba magadii ATCC 43099T.</title>
        <authorList>
            <person name="Siddaramappa S."/>
            <person name="Challacombe J.F."/>
            <person name="Decastro R.E."/>
            <person name="Pfeiffer F."/>
            <person name="Sastre D.E."/>
            <person name="Gimenez M.I."/>
            <person name="Paggi R.A."/>
            <person name="Detter J.C."/>
            <person name="Davenport K.W."/>
            <person name="Goodwin L.A."/>
            <person name="Kyrpides N."/>
            <person name="Tapia R."/>
            <person name="Pitluck S."/>
            <person name="Lucas S."/>
            <person name="Woyke T."/>
            <person name="Maupin-Furlow J.A."/>
        </authorList>
    </citation>
    <scope>NUCLEOTIDE SEQUENCE [LARGE SCALE GENOMIC DNA]</scope>
    <source>
        <strain evidence="3">ATCC 43099 / DSM 3394 / CCM 3739 / CIP 104546 / IAM 13178 / JCM 8861 / NBRC 102185 / NCIMB 2190 / MS3</strain>
    </source>
</reference>
<dbReference type="KEGG" id="nmg:Nmag_2555"/>
<accession>D3SYE4</accession>
<keyword evidence="3" id="KW-1185">Reference proteome</keyword>
<feature type="transmembrane region" description="Helical" evidence="1">
    <location>
        <begin position="51"/>
        <end position="70"/>
    </location>
</feature>
<evidence type="ECO:0000256" key="1">
    <source>
        <dbReference type="SAM" id="Phobius"/>
    </source>
</evidence>
<feature type="transmembrane region" description="Helical" evidence="1">
    <location>
        <begin position="221"/>
        <end position="241"/>
    </location>
</feature>
<keyword evidence="1" id="KW-1133">Transmembrane helix</keyword>
<feature type="transmembrane region" description="Helical" evidence="1">
    <location>
        <begin position="82"/>
        <end position="99"/>
    </location>
</feature>
<dbReference type="AlphaFoldDB" id="D3SYE4"/>